<dbReference type="EMBL" id="BTGU01000515">
    <property type="protein sequence ID" value="GMN67875.1"/>
    <property type="molecule type" value="Genomic_DNA"/>
</dbReference>
<evidence type="ECO:0000313" key="2">
    <source>
        <dbReference type="EMBL" id="GMN67875.1"/>
    </source>
</evidence>
<dbReference type="PANTHER" id="PTHR44378:SF1">
    <property type="entry name" value="ACYL-ACTIVATING ENZYME 18, PEROXISOMAL-RELATED"/>
    <property type="match status" value="1"/>
</dbReference>
<keyword evidence="1" id="KW-0963">Cytoplasm</keyword>
<dbReference type="EMBL" id="BTGU01000517">
    <property type="protein sequence ID" value="GMN67895.1"/>
    <property type="molecule type" value="Genomic_DNA"/>
</dbReference>
<evidence type="ECO:0000313" key="5">
    <source>
        <dbReference type="EMBL" id="GMN67906.1"/>
    </source>
</evidence>
<evidence type="ECO:0000313" key="4">
    <source>
        <dbReference type="EMBL" id="GMN67895.1"/>
    </source>
</evidence>
<comment type="caution">
    <text evidence="2">The sequence shown here is derived from an EMBL/GenBank/DDBJ whole genome shotgun (WGS) entry which is preliminary data.</text>
</comment>
<organism evidence="2 6">
    <name type="scientific">Ficus carica</name>
    <name type="common">Common fig</name>
    <dbReference type="NCBI Taxonomy" id="3494"/>
    <lineage>
        <taxon>Eukaryota</taxon>
        <taxon>Viridiplantae</taxon>
        <taxon>Streptophyta</taxon>
        <taxon>Embryophyta</taxon>
        <taxon>Tracheophyta</taxon>
        <taxon>Spermatophyta</taxon>
        <taxon>Magnoliopsida</taxon>
        <taxon>eudicotyledons</taxon>
        <taxon>Gunneridae</taxon>
        <taxon>Pentapetalae</taxon>
        <taxon>rosids</taxon>
        <taxon>fabids</taxon>
        <taxon>Rosales</taxon>
        <taxon>Moraceae</taxon>
        <taxon>Ficeae</taxon>
        <taxon>Ficus</taxon>
    </lineage>
</organism>
<proteinExistence type="predicted"/>
<evidence type="ECO:0000313" key="6">
    <source>
        <dbReference type="Proteomes" id="UP001187192"/>
    </source>
</evidence>
<sequence length="216" mass="23784">MLMMIFGSLPELITNPFFKFVGGTELASAYITLLQTQAFEAFSTASMTTGFVIFDKNGVPYPEEQPCSGEVGLFPLSMGATDGLLNADHEKVYSKGMPMYNGMQLRRHGDILTRTIGGFFYVQGRADDTMNLGGIKTSSTEIERICDKADESILETAAVSVAPINGGPDQLVIYVVLKNRFNFEAENLRMKLSKAIQNNLNPLFKVSFVKIVPEFP</sequence>
<protein>
    <submittedName>
        <fullName evidence="2">Uncharacterized protein</fullName>
    </submittedName>
</protein>
<dbReference type="PANTHER" id="PTHR44378">
    <property type="entry name" value="ACYL-ACTIVATING ENZYME 17, PEROXISOMAL-RELATED"/>
    <property type="match status" value="1"/>
</dbReference>
<dbReference type="Proteomes" id="UP001187192">
    <property type="component" value="Unassembled WGS sequence"/>
</dbReference>
<dbReference type="SUPFAM" id="SSF56801">
    <property type="entry name" value="Acetyl-CoA synthetase-like"/>
    <property type="match status" value="1"/>
</dbReference>
<reference evidence="2" key="1">
    <citation type="submission" date="2023-07" db="EMBL/GenBank/DDBJ databases">
        <title>draft genome sequence of fig (Ficus carica).</title>
        <authorList>
            <person name="Takahashi T."/>
            <person name="Nishimura K."/>
        </authorList>
    </citation>
    <scope>NUCLEOTIDE SEQUENCE</scope>
</reference>
<evidence type="ECO:0000313" key="3">
    <source>
        <dbReference type="EMBL" id="GMN67888.1"/>
    </source>
</evidence>
<keyword evidence="6" id="KW-1185">Reference proteome</keyword>
<gene>
    <name evidence="2" type="ORF">TIFTF001_036935</name>
    <name evidence="3" type="ORF">TIFTF001_036944</name>
    <name evidence="4" type="ORF">TIFTF001_036955</name>
    <name evidence="5" type="ORF">TIFTF001_036962</name>
</gene>
<dbReference type="EMBL" id="BTGU01000516">
    <property type="protein sequence ID" value="GMN67888.1"/>
    <property type="molecule type" value="Genomic_DNA"/>
</dbReference>
<evidence type="ECO:0000256" key="1">
    <source>
        <dbReference type="ARBA" id="ARBA00022490"/>
    </source>
</evidence>
<name>A0AA88E5C9_FICCA</name>
<dbReference type="InterPro" id="IPR045851">
    <property type="entry name" value="AMP-bd_C_sf"/>
</dbReference>
<dbReference type="EMBL" id="BTGU01000518">
    <property type="protein sequence ID" value="GMN67906.1"/>
    <property type="molecule type" value="Genomic_DNA"/>
</dbReference>
<dbReference type="Gene3D" id="3.30.300.30">
    <property type="match status" value="1"/>
</dbReference>
<dbReference type="AlphaFoldDB" id="A0AA88E5C9"/>
<accession>A0AA88E5C9</accession>